<feature type="region of interest" description="Disordered" evidence="1">
    <location>
        <begin position="17"/>
        <end position="132"/>
    </location>
</feature>
<name>A0AAN6QCG1_9PEZI</name>
<dbReference type="RefSeq" id="XP_064665225.1">
    <property type="nucleotide sequence ID" value="XM_064818676.1"/>
</dbReference>
<evidence type="ECO:0000313" key="2">
    <source>
        <dbReference type="EMBL" id="KAK4107655.1"/>
    </source>
</evidence>
<feature type="compositionally biased region" description="Pro residues" evidence="1">
    <location>
        <begin position="181"/>
        <end position="191"/>
    </location>
</feature>
<reference evidence="2" key="1">
    <citation type="journal article" date="2023" name="Mol. Phylogenet. Evol.">
        <title>Genome-scale phylogeny and comparative genomics of the fungal order Sordariales.</title>
        <authorList>
            <person name="Hensen N."/>
            <person name="Bonometti L."/>
            <person name="Westerberg I."/>
            <person name="Brannstrom I.O."/>
            <person name="Guillou S."/>
            <person name="Cros-Aarteil S."/>
            <person name="Calhoun S."/>
            <person name="Haridas S."/>
            <person name="Kuo A."/>
            <person name="Mondo S."/>
            <person name="Pangilinan J."/>
            <person name="Riley R."/>
            <person name="LaButti K."/>
            <person name="Andreopoulos B."/>
            <person name="Lipzen A."/>
            <person name="Chen C."/>
            <person name="Yan M."/>
            <person name="Daum C."/>
            <person name="Ng V."/>
            <person name="Clum A."/>
            <person name="Steindorff A."/>
            <person name="Ohm R.A."/>
            <person name="Martin F."/>
            <person name="Silar P."/>
            <person name="Natvig D.O."/>
            <person name="Lalanne C."/>
            <person name="Gautier V."/>
            <person name="Ament-Velasquez S.L."/>
            <person name="Kruys A."/>
            <person name="Hutchinson M.I."/>
            <person name="Powell A.J."/>
            <person name="Barry K."/>
            <person name="Miller A.N."/>
            <person name="Grigoriev I.V."/>
            <person name="Debuchy R."/>
            <person name="Gladieux P."/>
            <person name="Hiltunen Thoren M."/>
            <person name="Johannesson H."/>
        </authorList>
    </citation>
    <scope>NUCLEOTIDE SEQUENCE</scope>
    <source>
        <strain evidence="2">CBS 508.74</strain>
    </source>
</reference>
<keyword evidence="3" id="KW-1185">Reference proteome</keyword>
<accession>A0AAN6QCG1</accession>
<feature type="compositionally biased region" description="Low complexity" evidence="1">
    <location>
        <begin position="78"/>
        <end position="114"/>
    </location>
</feature>
<comment type="caution">
    <text evidence="2">The sequence shown here is derived from an EMBL/GenBank/DDBJ whole genome shotgun (WGS) entry which is preliminary data.</text>
</comment>
<evidence type="ECO:0000313" key="3">
    <source>
        <dbReference type="Proteomes" id="UP001302812"/>
    </source>
</evidence>
<gene>
    <name evidence="2" type="ORF">N656DRAFT_832961</name>
</gene>
<proteinExistence type="predicted"/>
<evidence type="ECO:0000256" key="1">
    <source>
        <dbReference type="SAM" id="MobiDB-lite"/>
    </source>
</evidence>
<organism evidence="2 3">
    <name type="scientific">Canariomyces notabilis</name>
    <dbReference type="NCBI Taxonomy" id="2074819"/>
    <lineage>
        <taxon>Eukaryota</taxon>
        <taxon>Fungi</taxon>
        <taxon>Dikarya</taxon>
        <taxon>Ascomycota</taxon>
        <taxon>Pezizomycotina</taxon>
        <taxon>Sordariomycetes</taxon>
        <taxon>Sordariomycetidae</taxon>
        <taxon>Sordariales</taxon>
        <taxon>Chaetomiaceae</taxon>
        <taxon>Canariomyces</taxon>
    </lineage>
</organism>
<protein>
    <submittedName>
        <fullName evidence="2">Uncharacterized protein</fullName>
    </submittedName>
</protein>
<dbReference type="Proteomes" id="UP001302812">
    <property type="component" value="Unassembled WGS sequence"/>
</dbReference>
<dbReference type="GeneID" id="89942802"/>
<sequence>MPRLIQALFTLSYCRGVTRKAPPPHSRTVAKPHLQAAPNPAARGMEARPDIEMGDSPPSSSPSPIQPIRQEDPPNQPIQPNKPNKPIQPNKPTSPNLQSSRHSSHQSSRLPSHPTARKLPDPPKQSKSTNQFLEVTAFNRLVAGLEALASENQAQAKFLAQEIQQAYRLACLQAAQLPRRPTAPPTTPPLDLPSLRKVVAEESPTTERDFSD</sequence>
<dbReference type="AlphaFoldDB" id="A0AAN6QCG1"/>
<reference evidence="2" key="2">
    <citation type="submission" date="2023-05" db="EMBL/GenBank/DDBJ databases">
        <authorList>
            <consortium name="Lawrence Berkeley National Laboratory"/>
            <person name="Steindorff A."/>
            <person name="Hensen N."/>
            <person name="Bonometti L."/>
            <person name="Westerberg I."/>
            <person name="Brannstrom I.O."/>
            <person name="Guillou S."/>
            <person name="Cros-Aarteil S."/>
            <person name="Calhoun S."/>
            <person name="Haridas S."/>
            <person name="Kuo A."/>
            <person name="Mondo S."/>
            <person name="Pangilinan J."/>
            <person name="Riley R."/>
            <person name="Labutti K."/>
            <person name="Andreopoulos B."/>
            <person name="Lipzen A."/>
            <person name="Chen C."/>
            <person name="Yanf M."/>
            <person name="Daum C."/>
            <person name="Ng V."/>
            <person name="Clum A."/>
            <person name="Ohm R."/>
            <person name="Martin F."/>
            <person name="Silar P."/>
            <person name="Natvig D."/>
            <person name="Lalanne C."/>
            <person name="Gautier V."/>
            <person name="Ament-Velasquez S.L."/>
            <person name="Kruys A."/>
            <person name="Hutchinson M.I."/>
            <person name="Powell A.J."/>
            <person name="Barry K."/>
            <person name="Miller A.N."/>
            <person name="Grigoriev I.V."/>
            <person name="Debuchy R."/>
            <person name="Gladieux P."/>
            <person name="Thoren M.H."/>
            <person name="Johannesson H."/>
        </authorList>
    </citation>
    <scope>NUCLEOTIDE SEQUENCE</scope>
    <source>
        <strain evidence="2">CBS 508.74</strain>
    </source>
</reference>
<dbReference type="EMBL" id="MU853371">
    <property type="protein sequence ID" value="KAK4107655.1"/>
    <property type="molecule type" value="Genomic_DNA"/>
</dbReference>
<feature type="region of interest" description="Disordered" evidence="1">
    <location>
        <begin position="179"/>
        <end position="212"/>
    </location>
</feature>